<evidence type="ECO:0008006" key="6">
    <source>
        <dbReference type="Google" id="ProtNLM"/>
    </source>
</evidence>
<dbReference type="EMBL" id="CP029843">
    <property type="protein sequence ID" value="AWV07495.1"/>
    <property type="molecule type" value="Genomic_DNA"/>
</dbReference>
<gene>
    <name evidence="2" type="ORF">C9I47_1806</name>
    <name evidence="3" type="ORF">FKV24_003690</name>
</gene>
<evidence type="ECO:0000256" key="1">
    <source>
        <dbReference type="SAM" id="MobiDB-lite"/>
    </source>
</evidence>
<dbReference type="EMBL" id="VICD02000049">
    <property type="protein sequence ID" value="KAB8198144.1"/>
    <property type="molecule type" value="Genomic_DNA"/>
</dbReference>
<accession>A0A2U9T804</accession>
<dbReference type="Proteomes" id="UP000320431">
    <property type="component" value="Unassembled WGS sequence"/>
</dbReference>
<evidence type="ECO:0000313" key="5">
    <source>
        <dbReference type="Proteomes" id="UP000320431"/>
    </source>
</evidence>
<dbReference type="OrthoDB" id="254488at2"/>
<keyword evidence="4" id="KW-1185">Reference proteome</keyword>
<name>A0A2U9T804_9GAMM</name>
<reference evidence="3 5" key="2">
    <citation type="submission" date="2019-10" db="EMBL/GenBank/DDBJ databases">
        <title>Lysobacter alkalisoli sp. nov., isolated from saline-alkaline soil.</title>
        <authorList>
            <person name="Sun J.-Q."/>
        </authorList>
    </citation>
    <scope>NUCLEOTIDE SEQUENCE [LARGE SCALE GENOMIC DNA]</scope>
    <source>
        <strain evidence="3 5">KCTC 42381</strain>
    </source>
</reference>
<protein>
    <recommendedName>
        <fullName evidence="6">Guanylate cyclase domain-containing protein</fullName>
    </recommendedName>
</protein>
<feature type="compositionally biased region" description="Basic and acidic residues" evidence="1">
    <location>
        <begin position="256"/>
        <end position="279"/>
    </location>
</feature>
<feature type="region of interest" description="Disordered" evidence="1">
    <location>
        <begin position="256"/>
        <end position="282"/>
    </location>
</feature>
<sequence length="298" mass="33946">MHPEYTVAFFDILGFKQASERLGLDAIEHRYRRLIEAVDRFNANSASLFGQLSFRESAYWTEDGDIFILNRIDGAYASDSVVVWTARWWPESRDLDPAARAGLARDPESGWQHTTVPCDNLLSVCNELVCRSIEVGLPLRGALAMGPALLDTTRSLFLGPPLIQAATLEREQTLIGASLCDSFMDQTIPERFVLDFDRHLKPGLARDFGGKVLDWPRHWRRTRGSDLRDRIRTLCPDRGRARVHYRNTLALIEMSERKQKRLGDPAPSDDREPSLRDSHPAYAAARLGTTFRAIRRRR</sequence>
<dbReference type="RefSeq" id="WP_111266592.1">
    <property type="nucleotide sequence ID" value="NZ_CP029843.1"/>
</dbReference>
<proteinExistence type="predicted"/>
<dbReference type="Proteomes" id="UP000249447">
    <property type="component" value="Chromosome"/>
</dbReference>
<organism evidence="2 4">
    <name type="scientific">Marilutibacter maris</name>
    <dbReference type="NCBI Taxonomy" id="1605891"/>
    <lineage>
        <taxon>Bacteria</taxon>
        <taxon>Pseudomonadati</taxon>
        <taxon>Pseudomonadota</taxon>
        <taxon>Gammaproteobacteria</taxon>
        <taxon>Lysobacterales</taxon>
        <taxon>Lysobacteraceae</taxon>
        <taxon>Marilutibacter</taxon>
    </lineage>
</organism>
<dbReference type="KEGG" id="lmb:C9I47_1806"/>
<evidence type="ECO:0000313" key="2">
    <source>
        <dbReference type="EMBL" id="AWV07495.1"/>
    </source>
</evidence>
<evidence type="ECO:0000313" key="4">
    <source>
        <dbReference type="Proteomes" id="UP000249447"/>
    </source>
</evidence>
<evidence type="ECO:0000313" key="3">
    <source>
        <dbReference type="EMBL" id="KAB8198144.1"/>
    </source>
</evidence>
<dbReference type="AlphaFoldDB" id="A0A2U9T804"/>
<reference evidence="2 4" key="1">
    <citation type="submission" date="2018-05" db="EMBL/GenBank/DDBJ databases">
        <title>The complete genome of Lysobacter maris HZ9B, a marine bacterium antagonistic against terrestrial plant pathogens.</title>
        <authorList>
            <person name="Zhang X.-Q."/>
        </authorList>
    </citation>
    <scope>NUCLEOTIDE SEQUENCE [LARGE SCALE GENOMIC DNA]</scope>
    <source>
        <strain evidence="2 4">HZ9B</strain>
    </source>
</reference>